<dbReference type="Pfam" id="PF13442">
    <property type="entry name" value="Cytochrome_CBB3"/>
    <property type="match status" value="1"/>
</dbReference>
<dbReference type="EMBL" id="OBQC01000007">
    <property type="protein sequence ID" value="SOC40115.1"/>
    <property type="molecule type" value="Genomic_DNA"/>
</dbReference>
<dbReference type="OrthoDB" id="7933886at2"/>
<reference evidence="12" key="1">
    <citation type="submission" date="2017-08" db="EMBL/GenBank/DDBJ databases">
        <authorList>
            <person name="Varghese N."/>
            <person name="Submissions S."/>
        </authorList>
    </citation>
    <scope>NUCLEOTIDE SEQUENCE [LARGE SCALE GENOMIC DNA]</scope>
    <source>
        <strain evidence="12">JC23</strain>
    </source>
</reference>
<feature type="chain" id="PRO_5039434031" evidence="9">
    <location>
        <begin position="18"/>
        <end position="145"/>
    </location>
</feature>
<feature type="binding site" description="covalent" evidence="6">
    <location>
        <position position="87"/>
    </location>
    <ligand>
        <name>heme c</name>
        <dbReference type="ChEBI" id="CHEBI:61717"/>
    </ligand>
</feature>
<proteinExistence type="predicted"/>
<evidence type="ECO:0000256" key="7">
    <source>
        <dbReference type="PIRSR" id="PIRSR000025-2"/>
    </source>
</evidence>
<feature type="compositionally biased region" description="Low complexity" evidence="8">
    <location>
        <begin position="43"/>
        <end position="72"/>
    </location>
</feature>
<dbReference type="GO" id="GO:0016020">
    <property type="term" value="C:membrane"/>
    <property type="evidence" value="ECO:0007669"/>
    <property type="project" value="InterPro"/>
</dbReference>
<feature type="binding site" description="covalent" evidence="6">
    <location>
        <position position="84"/>
    </location>
    <ligand>
        <name>heme c</name>
        <dbReference type="ChEBI" id="CHEBI:61717"/>
    </ligand>
</feature>
<dbReference type="InterPro" id="IPR012218">
    <property type="entry name" value="Cyt_c_BACSU-c550-type"/>
</dbReference>
<evidence type="ECO:0000313" key="12">
    <source>
        <dbReference type="Proteomes" id="UP000219252"/>
    </source>
</evidence>
<evidence type="ECO:0000256" key="8">
    <source>
        <dbReference type="SAM" id="MobiDB-lite"/>
    </source>
</evidence>
<feature type="domain" description="Cytochrome c" evidence="10">
    <location>
        <begin position="71"/>
        <end position="145"/>
    </location>
</feature>
<comment type="PTM">
    <text evidence="6">Binds 1 heme c group covalently per subunit.</text>
</comment>
<evidence type="ECO:0000259" key="10">
    <source>
        <dbReference type="PROSITE" id="PS51007"/>
    </source>
</evidence>
<evidence type="ECO:0000256" key="9">
    <source>
        <dbReference type="SAM" id="SignalP"/>
    </source>
</evidence>
<name>A0A285UDX1_9BACL</name>
<dbReference type="GO" id="GO:0009055">
    <property type="term" value="F:electron transfer activity"/>
    <property type="evidence" value="ECO:0007669"/>
    <property type="project" value="InterPro"/>
</dbReference>
<dbReference type="PANTHER" id="PTHR37823">
    <property type="entry name" value="CYTOCHROME C-553-LIKE"/>
    <property type="match status" value="1"/>
</dbReference>
<dbReference type="PANTHER" id="PTHR37823:SF4">
    <property type="entry name" value="MENAQUINOL-CYTOCHROME C REDUCTASE CYTOCHROME B_C SUBUNIT"/>
    <property type="match status" value="1"/>
</dbReference>
<keyword evidence="4" id="KW-0249">Electron transport</keyword>
<keyword evidence="3 7" id="KW-0479">Metal-binding</keyword>
<sequence length="145" mass="14673">MKKALLALIFGSAIFLAACGGGDEATTDNNATDNQGATENTEGDNNGDAGTTDETTTNDEAATDTETANEGAVAHGQEVVQKACISCHGQNLEGMGNFPALNNVGSRLSQDEILNVILNGQGGMPAGIVKGEEAEAAAAYLATLK</sequence>
<dbReference type="PROSITE" id="PS51257">
    <property type="entry name" value="PROKAR_LIPOPROTEIN"/>
    <property type="match status" value="1"/>
</dbReference>
<feature type="compositionally biased region" description="Polar residues" evidence="8">
    <location>
        <begin position="27"/>
        <end position="39"/>
    </location>
</feature>
<dbReference type="AlphaFoldDB" id="A0A285UDX1"/>
<keyword evidence="1" id="KW-0813">Transport</keyword>
<evidence type="ECO:0000256" key="1">
    <source>
        <dbReference type="ARBA" id="ARBA00022448"/>
    </source>
</evidence>
<dbReference type="SUPFAM" id="SSF46626">
    <property type="entry name" value="Cytochrome c"/>
    <property type="match status" value="1"/>
</dbReference>
<keyword evidence="12" id="KW-1185">Reference proteome</keyword>
<accession>A0A285UDX1</accession>
<dbReference type="Gene3D" id="1.10.760.10">
    <property type="entry name" value="Cytochrome c-like domain"/>
    <property type="match status" value="1"/>
</dbReference>
<organism evidence="11 12">
    <name type="scientific">Ureibacillus acetophenoni</name>
    <dbReference type="NCBI Taxonomy" id="614649"/>
    <lineage>
        <taxon>Bacteria</taxon>
        <taxon>Bacillati</taxon>
        <taxon>Bacillota</taxon>
        <taxon>Bacilli</taxon>
        <taxon>Bacillales</taxon>
        <taxon>Caryophanaceae</taxon>
        <taxon>Ureibacillus</taxon>
    </lineage>
</organism>
<dbReference type="GO" id="GO:0020037">
    <property type="term" value="F:heme binding"/>
    <property type="evidence" value="ECO:0007669"/>
    <property type="project" value="InterPro"/>
</dbReference>
<feature type="binding site" description="axial binding residue" evidence="7">
    <location>
        <position position="124"/>
    </location>
    <ligand>
        <name>heme c</name>
        <dbReference type="ChEBI" id="CHEBI:61717"/>
    </ligand>
    <ligandPart>
        <name>Fe</name>
        <dbReference type="ChEBI" id="CHEBI:18248"/>
    </ligandPart>
</feature>
<evidence type="ECO:0000256" key="3">
    <source>
        <dbReference type="ARBA" id="ARBA00022723"/>
    </source>
</evidence>
<dbReference type="InterPro" id="IPR009056">
    <property type="entry name" value="Cyt_c-like_dom"/>
</dbReference>
<dbReference type="GO" id="GO:0005506">
    <property type="term" value="F:iron ion binding"/>
    <property type="evidence" value="ECO:0007669"/>
    <property type="project" value="InterPro"/>
</dbReference>
<protein>
    <submittedName>
        <fullName evidence="11">Cytochrome c551</fullName>
    </submittedName>
</protein>
<evidence type="ECO:0000313" key="11">
    <source>
        <dbReference type="EMBL" id="SOC40115.1"/>
    </source>
</evidence>
<evidence type="ECO:0000256" key="4">
    <source>
        <dbReference type="ARBA" id="ARBA00022982"/>
    </source>
</evidence>
<feature type="region of interest" description="Disordered" evidence="8">
    <location>
        <begin position="27"/>
        <end position="73"/>
    </location>
</feature>
<gene>
    <name evidence="11" type="ORF">SAMN05877842_10784</name>
</gene>
<dbReference type="InterPro" id="IPR051811">
    <property type="entry name" value="Cytochrome_c550/c551-like"/>
</dbReference>
<keyword evidence="2 6" id="KW-0349">Heme</keyword>
<feature type="binding site" description="axial binding residue" evidence="7">
    <location>
        <position position="88"/>
    </location>
    <ligand>
        <name>heme c</name>
        <dbReference type="ChEBI" id="CHEBI:61717"/>
    </ligand>
    <ligandPart>
        <name>Fe</name>
        <dbReference type="ChEBI" id="CHEBI:18248"/>
    </ligandPart>
</feature>
<evidence type="ECO:0000256" key="2">
    <source>
        <dbReference type="ARBA" id="ARBA00022617"/>
    </source>
</evidence>
<dbReference type="PIRSF" id="PIRSF000025">
    <property type="entry name" value="Cytc_Bsub_c550"/>
    <property type="match status" value="1"/>
</dbReference>
<evidence type="ECO:0000256" key="6">
    <source>
        <dbReference type="PIRSR" id="PIRSR000025-1"/>
    </source>
</evidence>
<dbReference type="Proteomes" id="UP000219252">
    <property type="component" value="Unassembled WGS sequence"/>
</dbReference>
<keyword evidence="5 7" id="KW-0408">Iron</keyword>
<dbReference type="RefSeq" id="WP_097149677.1">
    <property type="nucleotide sequence ID" value="NZ_OBQC01000007.1"/>
</dbReference>
<feature type="signal peptide" evidence="9">
    <location>
        <begin position="1"/>
        <end position="17"/>
    </location>
</feature>
<dbReference type="InterPro" id="IPR036909">
    <property type="entry name" value="Cyt_c-like_dom_sf"/>
</dbReference>
<keyword evidence="9" id="KW-0732">Signal</keyword>
<evidence type="ECO:0000256" key="5">
    <source>
        <dbReference type="ARBA" id="ARBA00023004"/>
    </source>
</evidence>
<dbReference type="PROSITE" id="PS51007">
    <property type="entry name" value="CYTC"/>
    <property type="match status" value="1"/>
</dbReference>